<sequence length="99" mass="11424">MVSLTKYYSSVEQPLSEFRKHSSSESDQDVIPRAKSLSQRGEVKFSREIGIYSPRPRRKVSAPSLLNFQSYRYSKKSCPSLPTIYEVAEEYESLPTVKR</sequence>
<evidence type="ECO:0000313" key="1">
    <source>
        <dbReference type="EMBL" id="CAD8820133.1"/>
    </source>
</evidence>
<dbReference type="EMBL" id="HBFP01006333">
    <property type="protein sequence ID" value="CAD8820133.1"/>
    <property type="molecule type" value="Transcribed_RNA"/>
</dbReference>
<name>A0A6T6MAJ9_9RHOD</name>
<dbReference type="EMBL" id="HBFP01006334">
    <property type="protein sequence ID" value="CAD8820134.1"/>
    <property type="molecule type" value="Transcribed_RNA"/>
</dbReference>
<reference evidence="2" key="1">
    <citation type="submission" date="2021-01" db="EMBL/GenBank/DDBJ databases">
        <authorList>
            <person name="Corre E."/>
            <person name="Pelletier E."/>
            <person name="Niang G."/>
            <person name="Scheremetjew M."/>
            <person name="Finn R."/>
            <person name="Kale V."/>
            <person name="Holt S."/>
            <person name="Cochrane G."/>
            <person name="Meng A."/>
            <person name="Brown T."/>
            <person name="Cohen L."/>
        </authorList>
    </citation>
    <scope>NUCLEOTIDE SEQUENCE</scope>
    <source>
        <strain evidence="2">CCMP3278</strain>
    </source>
</reference>
<accession>A0A6T6MAJ9</accession>
<organism evidence="2">
    <name type="scientific">Timspurckia oligopyrenoides</name>
    <dbReference type="NCBI Taxonomy" id="708627"/>
    <lineage>
        <taxon>Eukaryota</taxon>
        <taxon>Rhodophyta</taxon>
        <taxon>Bangiophyceae</taxon>
        <taxon>Porphyridiales</taxon>
        <taxon>Porphyridiaceae</taxon>
        <taxon>Timspurckia</taxon>
    </lineage>
</organism>
<dbReference type="AlphaFoldDB" id="A0A6T6MAJ9"/>
<evidence type="ECO:0000313" key="2">
    <source>
        <dbReference type="EMBL" id="CAD8820134.1"/>
    </source>
</evidence>
<gene>
    <name evidence="1" type="ORF">TOLI1172_LOCUS4522</name>
    <name evidence="2" type="ORF">TOLI1172_LOCUS4523</name>
</gene>
<protein>
    <submittedName>
        <fullName evidence="2">Uncharacterized protein</fullName>
    </submittedName>
</protein>
<proteinExistence type="predicted"/>